<keyword evidence="8 15" id="KW-0479">Metal-binding</keyword>
<dbReference type="STRING" id="1489064.WH96_06885"/>
<comment type="cofactor">
    <cofactor evidence="1 15">
        <name>Mg(2+)</name>
        <dbReference type="ChEBI" id="CHEBI:18420"/>
    </cofactor>
</comment>
<evidence type="ECO:0000256" key="8">
    <source>
        <dbReference type="ARBA" id="ARBA00022723"/>
    </source>
</evidence>
<comment type="similarity">
    <text evidence="3 15">Belongs to the anthranilate synthase component I family.</text>
</comment>
<feature type="domain" description="Anthranilate synthase component I N-terminal" evidence="17">
    <location>
        <begin position="29"/>
        <end position="173"/>
    </location>
</feature>
<comment type="subunit">
    <text evidence="4 15">Heterotetramer consisting of two non-identical subunits: a beta subunit (TrpG) and a large alpha subunit (TrpE).</text>
</comment>
<dbReference type="GO" id="GO:0004049">
    <property type="term" value="F:anthranilate synthase activity"/>
    <property type="evidence" value="ECO:0007669"/>
    <property type="project" value="UniProtKB-EC"/>
</dbReference>
<evidence type="ECO:0000259" key="16">
    <source>
        <dbReference type="Pfam" id="PF00425"/>
    </source>
</evidence>
<evidence type="ECO:0000256" key="6">
    <source>
        <dbReference type="ARBA" id="ARBA00020653"/>
    </source>
</evidence>
<proteinExistence type="inferred from homology"/>
<sequence>MKNPVTFEAFLETYNQQKPQVVWTTLIADLETPVSAFLKLAERRANSFLFESVEGGNTIGRYSFIGFDPDLVWRCNGPKAEINRQYKTSPDAFVDENDTALESLRKLVAECRFDLPEDFPPMAAGIVGYMGYETVRQMEHLPTDNPDNLGLPEGMYLRPTVTAIFDRVEDQILVTTTVWPNDNINARDAFEAAHNRLAAVTADFNAPLRHKPEAFEGDLVMPETASNLTREEFHGIVERAKEYILAGDIFQVVLSQRFSVPFTLPPFALYRALRRLNPSPFLFFLNFGDFSVVGSSPEILVRVRDGKVTIRPIAGTRKRGANAAEDKELAADLLSDPKELAEHLMLLDLGRNDVGRVAEVGSIEVTERMIIELYSHVMHIVSNVEGTLDTKRADMIDALAAGFPAGTVSGAPKVRAMEIIDELEPERRGIYGGAVGYFGAGGGMDTCIALRTAIVKDQTMYIQAGAGVVADSVPESEYQECHNKARALIRSAEEAVRFAAQKNNM</sequence>
<keyword evidence="7 15" id="KW-0028">Amino-acid biosynthesis</keyword>
<keyword evidence="11 15" id="KW-0057">Aromatic amino acid biosynthesis</keyword>
<dbReference type="PANTHER" id="PTHR11236">
    <property type="entry name" value="AMINOBENZOATE/ANTHRANILATE SYNTHASE"/>
    <property type="match status" value="1"/>
</dbReference>
<accession>A0A0H2MXA9</accession>
<evidence type="ECO:0000259" key="17">
    <source>
        <dbReference type="Pfam" id="PF04715"/>
    </source>
</evidence>
<dbReference type="InterPro" id="IPR005801">
    <property type="entry name" value="ADC_synthase"/>
</dbReference>
<dbReference type="InterPro" id="IPR019999">
    <property type="entry name" value="Anth_synth_I-like"/>
</dbReference>
<comment type="catalytic activity">
    <reaction evidence="14 15">
        <text>chorismate + L-glutamine = anthranilate + pyruvate + L-glutamate + H(+)</text>
        <dbReference type="Rhea" id="RHEA:21732"/>
        <dbReference type="ChEBI" id="CHEBI:15361"/>
        <dbReference type="ChEBI" id="CHEBI:15378"/>
        <dbReference type="ChEBI" id="CHEBI:16567"/>
        <dbReference type="ChEBI" id="CHEBI:29748"/>
        <dbReference type="ChEBI" id="CHEBI:29985"/>
        <dbReference type="ChEBI" id="CHEBI:58359"/>
        <dbReference type="EC" id="4.1.3.27"/>
    </reaction>
</comment>
<evidence type="ECO:0000256" key="2">
    <source>
        <dbReference type="ARBA" id="ARBA00004873"/>
    </source>
</evidence>
<evidence type="ECO:0000256" key="1">
    <source>
        <dbReference type="ARBA" id="ARBA00001946"/>
    </source>
</evidence>
<dbReference type="UniPathway" id="UPA00035">
    <property type="reaction ID" value="UER00040"/>
</dbReference>
<evidence type="ECO:0000256" key="15">
    <source>
        <dbReference type="RuleBase" id="RU364045"/>
    </source>
</evidence>
<reference evidence="18 19" key="1">
    <citation type="submission" date="2015-03" db="EMBL/GenBank/DDBJ databases">
        <title>Genome Sequence of Kiloniella spongiae MEBiC09566, isolated from a marine sponge.</title>
        <authorList>
            <person name="Shao Z."/>
            <person name="Wang L."/>
            <person name="Li X."/>
        </authorList>
    </citation>
    <scope>NUCLEOTIDE SEQUENCE [LARGE SCALE GENOMIC DNA]</scope>
    <source>
        <strain evidence="18 19">MEBiC09566</strain>
    </source>
</reference>
<keyword evidence="19" id="KW-1185">Reference proteome</keyword>
<keyword evidence="12 15" id="KW-0456">Lyase</keyword>
<dbReference type="NCBIfam" id="TIGR00564">
    <property type="entry name" value="trpE_most"/>
    <property type="match status" value="1"/>
</dbReference>
<organism evidence="18 19">
    <name type="scientific">Kiloniella spongiae</name>
    <dbReference type="NCBI Taxonomy" id="1489064"/>
    <lineage>
        <taxon>Bacteria</taxon>
        <taxon>Pseudomonadati</taxon>
        <taxon>Pseudomonadota</taxon>
        <taxon>Alphaproteobacteria</taxon>
        <taxon>Rhodospirillales</taxon>
        <taxon>Kiloniellaceae</taxon>
        <taxon>Kiloniella</taxon>
    </lineage>
</organism>
<keyword evidence="10 15" id="KW-0460">Magnesium</keyword>
<dbReference type="Pfam" id="PF04715">
    <property type="entry name" value="Anth_synt_I_N"/>
    <property type="match status" value="1"/>
</dbReference>
<keyword evidence="9 15" id="KW-0822">Tryptophan biosynthesis</keyword>
<evidence type="ECO:0000256" key="13">
    <source>
        <dbReference type="ARBA" id="ARBA00025634"/>
    </source>
</evidence>
<dbReference type="InterPro" id="IPR005256">
    <property type="entry name" value="Anth_synth_I_PabB"/>
</dbReference>
<evidence type="ECO:0000313" key="19">
    <source>
        <dbReference type="Proteomes" id="UP000035444"/>
    </source>
</evidence>
<evidence type="ECO:0000256" key="5">
    <source>
        <dbReference type="ARBA" id="ARBA00012266"/>
    </source>
</evidence>
<dbReference type="EMBL" id="LAQL01000004">
    <property type="protein sequence ID" value="KLN61365.1"/>
    <property type="molecule type" value="Genomic_DNA"/>
</dbReference>
<dbReference type="EC" id="4.1.3.27" evidence="5 15"/>
<evidence type="ECO:0000256" key="14">
    <source>
        <dbReference type="ARBA" id="ARBA00047683"/>
    </source>
</evidence>
<evidence type="ECO:0000256" key="4">
    <source>
        <dbReference type="ARBA" id="ARBA00011575"/>
    </source>
</evidence>
<name>A0A0H2MXA9_9PROT</name>
<comment type="caution">
    <text evidence="18">The sequence shown here is derived from an EMBL/GenBank/DDBJ whole genome shotgun (WGS) entry which is preliminary data.</text>
</comment>
<evidence type="ECO:0000256" key="11">
    <source>
        <dbReference type="ARBA" id="ARBA00023141"/>
    </source>
</evidence>
<dbReference type="Pfam" id="PF00425">
    <property type="entry name" value="Chorismate_bind"/>
    <property type="match status" value="1"/>
</dbReference>
<dbReference type="PATRIC" id="fig|1489064.4.peg.2636"/>
<evidence type="ECO:0000256" key="12">
    <source>
        <dbReference type="ARBA" id="ARBA00023239"/>
    </source>
</evidence>
<comment type="pathway">
    <text evidence="2 15">Amino-acid biosynthesis; L-tryptophan biosynthesis; L-tryptophan from chorismate: step 1/5.</text>
</comment>
<dbReference type="InterPro" id="IPR015890">
    <property type="entry name" value="Chorismate_C"/>
</dbReference>
<dbReference type="RefSeq" id="WP_047763444.1">
    <property type="nucleotide sequence ID" value="NZ_LAQL01000004.1"/>
</dbReference>
<evidence type="ECO:0000256" key="3">
    <source>
        <dbReference type="ARBA" id="ARBA00009562"/>
    </source>
</evidence>
<evidence type="ECO:0000313" key="18">
    <source>
        <dbReference type="EMBL" id="KLN61365.1"/>
    </source>
</evidence>
<comment type="function">
    <text evidence="13 15">Part of a heterotetrameric complex that catalyzes the two-step biosynthesis of anthranilate, an intermediate in the biosynthesis of L-tryptophan. In the first step, the glutamine-binding beta subunit (TrpG) of anthranilate synthase (AS) provides the glutamine amidotransferase activity which generates ammonia as a substrate that, along with chorismate, is used in the second step, catalyzed by the large alpha subunit of AS (TrpE) to produce anthranilate. In the absence of TrpG, TrpE can synthesize anthranilate directly from chorismate and high concentrations of ammonia.</text>
</comment>
<evidence type="ECO:0000256" key="7">
    <source>
        <dbReference type="ARBA" id="ARBA00022605"/>
    </source>
</evidence>
<evidence type="ECO:0000256" key="9">
    <source>
        <dbReference type="ARBA" id="ARBA00022822"/>
    </source>
</evidence>
<dbReference type="AlphaFoldDB" id="A0A0H2MXA9"/>
<dbReference type="GO" id="GO:0046872">
    <property type="term" value="F:metal ion binding"/>
    <property type="evidence" value="ECO:0007669"/>
    <property type="project" value="UniProtKB-KW"/>
</dbReference>
<dbReference type="Gene3D" id="3.60.120.10">
    <property type="entry name" value="Anthranilate synthase"/>
    <property type="match status" value="1"/>
</dbReference>
<evidence type="ECO:0000256" key="10">
    <source>
        <dbReference type="ARBA" id="ARBA00022842"/>
    </source>
</evidence>
<dbReference type="SUPFAM" id="SSF56322">
    <property type="entry name" value="ADC synthase"/>
    <property type="match status" value="1"/>
</dbReference>
<dbReference type="Proteomes" id="UP000035444">
    <property type="component" value="Unassembled WGS sequence"/>
</dbReference>
<dbReference type="InterPro" id="IPR006805">
    <property type="entry name" value="Anth_synth_I_N"/>
</dbReference>
<dbReference type="PRINTS" id="PR00095">
    <property type="entry name" value="ANTSNTHASEI"/>
</dbReference>
<dbReference type="OrthoDB" id="9803598at2"/>
<dbReference type="PANTHER" id="PTHR11236:SF48">
    <property type="entry name" value="ISOCHORISMATE SYNTHASE MENF"/>
    <property type="match status" value="1"/>
</dbReference>
<protein>
    <recommendedName>
        <fullName evidence="6 15">Anthranilate synthase component 1</fullName>
        <ecNumber evidence="5 15">4.1.3.27</ecNumber>
    </recommendedName>
</protein>
<gene>
    <name evidence="15" type="primary">trpE</name>
    <name evidence="18" type="ORF">WH96_06885</name>
</gene>
<dbReference type="GO" id="GO:0000162">
    <property type="term" value="P:L-tryptophan biosynthetic process"/>
    <property type="evidence" value="ECO:0007669"/>
    <property type="project" value="UniProtKB-UniPathway"/>
</dbReference>
<feature type="domain" description="Chorismate-utilising enzyme C-terminal" evidence="16">
    <location>
        <begin position="230"/>
        <end position="484"/>
    </location>
</feature>